<keyword evidence="8" id="KW-1185">Reference proteome</keyword>
<keyword evidence="2" id="KW-0479">Metal-binding</keyword>
<feature type="region of interest" description="Disordered" evidence="5">
    <location>
        <begin position="149"/>
        <end position="175"/>
    </location>
</feature>
<comment type="caution">
    <text evidence="7">The sequence shown here is derived from an EMBL/GenBank/DDBJ whole genome shotgun (WGS) entry which is preliminary data.</text>
</comment>
<dbReference type="PROSITE" id="PS00550">
    <property type="entry name" value="HEMERYTHRINS"/>
    <property type="match status" value="1"/>
</dbReference>
<feature type="modified residue" description="4-aspartylphosphate" evidence="4">
    <location>
        <position position="237"/>
    </location>
</feature>
<dbReference type="OrthoDB" id="7305302at2"/>
<evidence type="ECO:0000256" key="5">
    <source>
        <dbReference type="SAM" id="MobiDB-lite"/>
    </source>
</evidence>
<evidence type="ECO:0000256" key="2">
    <source>
        <dbReference type="ARBA" id="ARBA00022723"/>
    </source>
</evidence>
<dbReference type="NCBIfam" id="TIGR02481">
    <property type="entry name" value="hemeryth_dom"/>
    <property type="match status" value="1"/>
</dbReference>
<evidence type="ECO:0000259" key="6">
    <source>
        <dbReference type="PROSITE" id="PS50110"/>
    </source>
</evidence>
<dbReference type="PANTHER" id="PTHR43228:SF1">
    <property type="entry name" value="TWO-COMPONENT RESPONSE REGULATOR ARR22"/>
    <property type="match status" value="1"/>
</dbReference>
<dbReference type="RefSeq" id="WP_153343153.1">
    <property type="nucleotide sequence ID" value="NZ_WIVE01000021.1"/>
</dbReference>
<dbReference type="InterPro" id="IPR001789">
    <property type="entry name" value="Sig_transdc_resp-reg_receiver"/>
</dbReference>
<dbReference type="CDD" id="cd12107">
    <property type="entry name" value="Hemerythrin"/>
    <property type="match status" value="1"/>
</dbReference>
<dbReference type="NCBIfam" id="NF002007">
    <property type="entry name" value="PRK00808.1"/>
    <property type="match status" value="1"/>
</dbReference>
<reference evidence="7 8" key="1">
    <citation type="submission" date="2019-10" db="EMBL/GenBank/DDBJ databases">
        <title>Draft whole-genome sequence of the purple nonsulfur photosynthetic bacterium Roseospira navarrensis DSM 15114.</title>
        <authorList>
            <person name="Kyndt J.A."/>
            <person name="Meyer T.E."/>
        </authorList>
    </citation>
    <scope>NUCLEOTIDE SEQUENCE [LARGE SCALE GENOMIC DNA]</scope>
    <source>
        <strain evidence="7 8">DSM 15114</strain>
    </source>
</reference>
<keyword evidence="4" id="KW-0597">Phosphoprotein</keyword>
<dbReference type="SUPFAM" id="SSF52172">
    <property type="entry name" value="CheY-like"/>
    <property type="match status" value="1"/>
</dbReference>
<dbReference type="Gene3D" id="3.40.50.2300">
    <property type="match status" value="1"/>
</dbReference>
<dbReference type="PROSITE" id="PS50110">
    <property type="entry name" value="RESPONSE_REGULATORY"/>
    <property type="match status" value="1"/>
</dbReference>
<dbReference type="GO" id="GO:0046872">
    <property type="term" value="F:metal ion binding"/>
    <property type="evidence" value="ECO:0007669"/>
    <property type="project" value="UniProtKB-KW"/>
</dbReference>
<proteinExistence type="inferred from homology"/>
<dbReference type="EMBL" id="WIVE01000021">
    <property type="protein sequence ID" value="MQX36549.1"/>
    <property type="molecule type" value="Genomic_DNA"/>
</dbReference>
<dbReference type="InterPro" id="IPR012827">
    <property type="entry name" value="Hemerythrin_metal-bd"/>
</dbReference>
<dbReference type="GO" id="GO:0000160">
    <property type="term" value="P:phosphorelay signal transduction system"/>
    <property type="evidence" value="ECO:0007669"/>
    <property type="project" value="InterPro"/>
</dbReference>
<dbReference type="SUPFAM" id="SSF47188">
    <property type="entry name" value="Hemerythrin-like"/>
    <property type="match status" value="1"/>
</dbReference>
<dbReference type="Pfam" id="PF00072">
    <property type="entry name" value="Response_reg"/>
    <property type="match status" value="1"/>
</dbReference>
<dbReference type="CDD" id="cd00156">
    <property type="entry name" value="REC"/>
    <property type="match status" value="1"/>
</dbReference>
<dbReference type="InterPro" id="IPR035938">
    <property type="entry name" value="Hemerythrin-like_sf"/>
</dbReference>
<dbReference type="SMART" id="SM00448">
    <property type="entry name" value="REC"/>
    <property type="match status" value="1"/>
</dbReference>
<comment type="similarity">
    <text evidence="1">Belongs to the hemerythrin family.</text>
</comment>
<evidence type="ECO:0000256" key="1">
    <source>
        <dbReference type="ARBA" id="ARBA00010587"/>
    </source>
</evidence>
<evidence type="ECO:0000313" key="8">
    <source>
        <dbReference type="Proteomes" id="UP000434582"/>
    </source>
</evidence>
<dbReference type="Gene3D" id="1.20.120.50">
    <property type="entry name" value="Hemerythrin-like"/>
    <property type="match status" value="1"/>
</dbReference>
<evidence type="ECO:0000256" key="4">
    <source>
        <dbReference type="PROSITE-ProRule" id="PRU00169"/>
    </source>
</evidence>
<evidence type="ECO:0000256" key="3">
    <source>
        <dbReference type="ARBA" id="ARBA00023004"/>
    </source>
</evidence>
<dbReference type="AlphaFoldDB" id="A0A7X2D2R6"/>
<dbReference type="InterPro" id="IPR016131">
    <property type="entry name" value="Haemerythrin_Fe_BS"/>
</dbReference>
<accession>A0A7X2D2R6</accession>
<dbReference type="InterPro" id="IPR011006">
    <property type="entry name" value="CheY-like_superfamily"/>
</dbReference>
<protein>
    <submittedName>
        <fullName evidence="7">Bacteriohemerythrin</fullName>
    </submittedName>
</protein>
<dbReference type="Pfam" id="PF01814">
    <property type="entry name" value="Hemerythrin"/>
    <property type="match status" value="1"/>
</dbReference>
<dbReference type="PANTHER" id="PTHR43228">
    <property type="entry name" value="TWO-COMPONENT RESPONSE REGULATOR"/>
    <property type="match status" value="1"/>
</dbReference>
<name>A0A7X2D2R6_9PROT</name>
<evidence type="ECO:0000313" key="7">
    <source>
        <dbReference type="EMBL" id="MQX36549.1"/>
    </source>
</evidence>
<sequence length="312" mass="33835">MAYLNWTSDLETGIEVVDRDHKMLVDLLNQAHDCMGAEEEPATLGSVLNALIDYTAFHFAREERLMQAANYRDVDAHRDMHAALTTRVREIRTRYASEPTTVSAREVMEFLRRWLIDHILKQDFRYRADVMAAPDAVKAVDAVSLASPAGAPPARGSQEPTAKPDPVASDPTLGPPGIEVPFRTLSALVVDDNPNFRIILRTILKGLGCPAITLVEDASQGLAALDAGEPPGLMLVDWRMHGMDGLEFVRRARAKGVDAPVVMISGYSEPGFEDTAHAAGVDTFLEKPITARGLTLAVAAAIAARQATPASE</sequence>
<dbReference type="InterPro" id="IPR052048">
    <property type="entry name" value="ST_Response_Regulator"/>
</dbReference>
<dbReference type="NCBIfam" id="NF033749">
    <property type="entry name" value="bact_hemeryth"/>
    <property type="match status" value="1"/>
</dbReference>
<dbReference type="InterPro" id="IPR012312">
    <property type="entry name" value="Hemerythrin-like"/>
</dbReference>
<feature type="domain" description="Response regulatory" evidence="6">
    <location>
        <begin position="186"/>
        <end position="302"/>
    </location>
</feature>
<dbReference type="Proteomes" id="UP000434582">
    <property type="component" value="Unassembled WGS sequence"/>
</dbReference>
<gene>
    <name evidence="7" type="ORF">GHC57_08470</name>
</gene>
<keyword evidence="3" id="KW-0408">Iron</keyword>
<organism evidence="7 8">
    <name type="scientific">Roseospira navarrensis</name>
    <dbReference type="NCBI Taxonomy" id="140058"/>
    <lineage>
        <taxon>Bacteria</taxon>
        <taxon>Pseudomonadati</taxon>
        <taxon>Pseudomonadota</taxon>
        <taxon>Alphaproteobacteria</taxon>
        <taxon>Rhodospirillales</taxon>
        <taxon>Rhodospirillaceae</taxon>
        <taxon>Roseospira</taxon>
    </lineage>
</organism>